<comment type="caution">
    <text evidence="2">The sequence shown here is derived from an EMBL/GenBank/DDBJ whole genome shotgun (WGS) entry which is preliminary data.</text>
</comment>
<dbReference type="STRING" id="285458.BGM19_22755"/>
<evidence type="ECO:0000313" key="3">
    <source>
        <dbReference type="Proteomes" id="UP000095759"/>
    </source>
</evidence>
<protein>
    <submittedName>
        <fullName evidence="2">Uncharacterized protein</fullName>
    </submittedName>
</protein>
<gene>
    <name evidence="2" type="ORF">AS594_14055</name>
</gene>
<dbReference type="RefSeq" id="WP_069932891.1">
    <property type="nucleotide sequence ID" value="NZ_MEHJ01000001.1"/>
</dbReference>
<dbReference type="EMBL" id="MEHJ01000001">
    <property type="protein sequence ID" value="OEJ25445.1"/>
    <property type="molecule type" value="Genomic_DNA"/>
</dbReference>
<organism evidence="2 3">
    <name type="scientific">Streptomyces agglomeratus</name>
    <dbReference type="NCBI Taxonomy" id="285458"/>
    <lineage>
        <taxon>Bacteria</taxon>
        <taxon>Bacillati</taxon>
        <taxon>Actinomycetota</taxon>
        <taxon>Actinomycetes</taxon>
        <taxon>Kitasatosporales</taxon>
        <taxon>Streptomycetaceae</taxon>
        <taxon>Streptomyces</taxon>
    </lineage>
</organism>
<evidence type="ECO:0000256" key="1">
    <source>
        <dbReference type="SAM" id="MobiDB-lite"/>
    </source>
</evidence>
<feature type="region of interest" description="Disordered" evidence="1">
    <location>
        <begin position="166"/>
        <end position="269"/>
    </location>
</feature>
<accession>A0A1E5P7E7</accession>
<feature type="region of interest" description="Disordered" evidence="1">
    <location>
        <begin position="69"/>
        <end position="113"/>
    </location>
</feature>
<dbReference type="OrthoDB" id="4335942at2"/>
<dbReference type="Proteomes" id="UP000095759">
    <property type="component" value="Unassembled WGS sequence"/>
</dbReference>
<reference evidence="2 3" key="1">
    <citation type="submission" date="2016-08" db="EMBL/GenBank/DDBJ databases">
        <title>Complete genome sequence of Streptomyces agglomeratus strain 6-3-2, a novel anti-MRSA actinomycete isolated from Wuli of Tebit, China.</title>
        <authorList>
            <person name="Chen X."/>
        </authorList>
    </citation>
    <scope>NUCLEOTIDE SEQUENCE [LARGE SCALE GENOMIC DNA]</scope>
    <source>
        <strain evidence="2 3">6-3-2</strain>
    </source>
</reference>
<feature type="compositionally biased region" description="Basic and acidic residues" evidence="1">
    <location>
        <begin position="222"/>
        <end position="235"/>
    </location>
</feature>
<feature type="compositionally biased region" description="Low complexity" evidence="1">
    <location>
        <begin position="193"/>
        <end position="213"/>
    </location>
</feature>
<name>A0A1E5P7E7_9ACTN</name>
<feature type="compositionally biased region" description="Low complexity" evidence="1">
    <location>
        <begin position="69"/>
        <end position="82"/>
    </location>
</feature>
<sequence>MVALPVAALRVLRRAGRWRALRVVLFLGGLLAAGFLWGGQAHAVEAPLPDARHQVSTAVADAPPAPKLDAAQAHAQAPVTAPAPAPATGGVPTDSLGLPGAPGGVREALGPESAGDVVRGVTRTLGELRERVAEHRPAVPGLPAAGVPSPPVAAGDLPVRHLPVTERPVVPTPSGGGAEPSVHQGSGDDRAQSAGRGSVTGTSSVTGVAVVTGPAYHATGPLREDADRRPGRVECGEAPAPAPSAPCGDGVRHSAGDGNSSRPGDKHAAAVAAGARFGLVRGATLPATAAPTHDRPHEVLEFPG</sequence>
<keyword evidence="3" id="KW-1185">Reference proteome</keyword>
<dbReference type="AlphaFoldDB" id="A0A1E5P7E7"/>
<proteinExistence type="predicted"/>
<evidence type="ECO:0000313" key="2">
    <source>
        <dbReference type="EMBL" id="OEJ25445.1"/>
    </source>
</evidence>